<organism>
    <name type="scientific">Branchiostoma floridae</name>
    <name type="common">Florida lancelet</name>
    <name type="synonym">Amphioxus</name>
    <dbReference type="NCBI Taxonomy" id="7739"/>
    <lineage>
        <taxon>Eukaryota</taxon>
        <taxon>Metazoa</taxon>
        <taxon>Chordata</taxon>
        <taxon>Cephalochordata</taxon>
        <taxon>Leptocardii</taxon>
        <taxon>Amphioxiformes</taxon>
        <taxon>Branchiostomatidae</taxon>
        <taxon>Branchiostoma</taxon>
    </lineage>
</organism>
<accession>C3YXU3</accession>
<protein>
    <submittedName>
        <fullName evidence="2">Uncharacterized protein</fullName>
    </submittedName>
</protein>
<reference evidence="2" key="1">
    <citation type="journal article" date="2008" name="Nature">
        <title>The amphioxus genome and the evolution of the chordate karyotype.</title>
        <authorList>
            <consortium name="US DOE Joint Genome Institute (JGI-PGF)"/>
            <person name="Putnam N.H."/>
            <person name="Butts T."/>
            <person name="Ferrier D.E.K."/>
            <person name="Furlong R.F."/>
            <person name="Hellsten U."/>
            <person name="Kawashima T."/>
            <person name="Robinson-Rechavi M."/>
            <person name="Shoguchi E."/>
            <person name="Terry A."/>
            <person name="Yu J.-K."/>
            <person name="Benito-Gutierrez E.L."/>
            <person name="Dubchak I."/>
            <person name="Garcia-Fernandez J."/>
            <person name="Gibson-Brown J.J."/>
            <person name="Grigoriev I.V."/>
            <person name="Horton A.C."/>
            <person name="de Jong P.J."/>
            <person name="Jurka J."/>
            <person name="Kapitonov V.V."/>
            <person name="Kohara Y."/>
            <person name="Kuroki Y."/>
            <person name="Lindquist E."/>
            <person name="Lucas S."/>
            <person name="Osoegawa K."/>
            <person name="Pennacchio L.A."/>
            <person name="Salamov A.A."/>
            <person name="Satou Y."/>
            <person name="Sauka-Spengler T."/>
            <person name="Schmutz J."/>
            <person name="Shin-I T."/>
            <person name="Toyoda A."/>
            <person name="Bronner-Fraser M."/>
            <person name="Fujiyama A."/>
            <person name="Holland L.Z."/>
            <person name="Holland P.W.H."/>
            <person name="Satoh N."/>
            <person name="Rokhsar D.S."/>
        </authorList>
    </citation>
    <scope>NUCLEOTIDE SEQUENCE [LARGE SCALE GENOMIC DNA]</scope>
    <source>
        <strain evidence="2">S238N-H82</strain>
        <tissue evidence="2">Testes</tissue>
    </source>
</reference>
<keyword evidence="1" id="KW-0472">Membrane</keyword>
<dbReference type="PANTHER" id="PTHR33802">
    <property type="entry name" value="SI:CH211-161H7.5-RELATED"/>
    <property type="match status" value="1"/>
</dbReference>
<evidence type="ECO:0000313" key="2">
    <source>
        <dbReference type="EMBL" id="EEN54902.1"/>
    </source>
</evidence>
<gene>
    <name evidence="2" type="ORF">BRAFLDRAFT_90084</name>
</gene>
<dbReference type="InParanoid" id="C3YXU3"/>
<proteinExistence type="predicted"/>
<feature type="transmembrane region" description="Helical" evidence="1">
    <location>
        <begin position="43"/>
        <end position="61"/>
    </location>
</feature>
<feature type="transmembrane region" description="Helical" evidence="1">
    <location>
        <begin position="73"/>
        <end position="96"/>
    </location>
</feature>
<dbReference type="AlphaFoldDB" id="C3YXU3"/>
<name>C3YXU3_BRAFL</name>
<evidence type="ECO:0000256" key="1">
    <source>
        <dbReference type="SAM" id="Phobius"/>
    </source>
</evidence>
<dbReference type="PANTHER" id="PTHR33802:SF1">
    <property type="entry name" value="XK-RELATED PROTEIN"/>
    <property type="match status" value="1"/>
</dbReference>
<keyword evidence="1" id="KW-0812">Transmembrane</keyword>
<dbReference type="EMBL" id="GG666563">
    <property type="protein sequence ID" value="EEN54902.1"/>
    <property type="molecule type" value="Genomic_DNA"/>
</dbReference>
<keyword evidence="1" id="KW-1133">Transmembrane helix</keyword>
<sequence>MQTTLDCAHFIRTDTLKEASATRTSQPGCSRSFLRRSCVLDRYCRYTLVPYVVVVAALSGNLTKNWDPAKRNVIYVCVLLGVTALLLVTRVALVMWRHMTQSLYVKKGSFITMTSMSKITPEIERTPL</sequence>